<comment type="caution">
    <text evidence="1">The sequence shown here is derived from an EMBL/GenBank/DDBJ whole genome shotgun (WGS) entry which is preliminary data.</text>
</comment>
<reference evidence="1 2" key="1">
    <citation type="journal article" date="2019" name="Genome Biol. Evol.">
        <title>Insights into the evolution of the New World diploid cottons (Gossypium, subgenus Houzingenia) based on genome sequencing.</title>
        <authorList>
            <person name="Grover C.E."/>
            <person name="Arick M.A. 2nd"/>
            <person name="Thrash A."/>
            <person name="Conover J.L."/>
            <person name="Sanders W.S."/>
            <person name="Peterson D.G."/>
            <person name="Frelichowski J.E."/>
            <person name="Scheffler J.A."/>
            <person name="Scheffler B.E."/>
            <person name="Wendel J.F."/>
        </authorList>
    </citation>
    <scope>NUCLEOTIDE SEQUENCE [LARGE SCALE GENOMIC DNA]</scope>
    <source>
        <strain evidence="1">8</strain>
        <tissue evidence="1">Leaf</tissue>
    </source>
</reference>
<dbReference type="AlphaFoldDB" id="A0A7J9DI09"/>
<dbReference type="Proteomes" id="UP000593568">
    <property type="component" value="Unassembled WGS sequence"/>
</dbReference>
<accession>A0A7J9DI09</accession>
<protein>
    <submittedName>
        <fullName evidence="1">Uncharacterized protein</fullName>
    </submittedName>
</protein>
<gene>
    <name evidence="1" type="ORF">Gotri_023128</name>
</gene>
<evidence type="ECO:0000313" key="2">
    <source>
        <dbReference type="Proteomes" id="UP000593568"/>
    </source>
</evidence>
<name>A0A7J9DI09_9ROSI</name>
<evidence type="ECO:0000313" key="1">
    <source>
        <dbReference type="EMBL" id="MBA0760380.1"/>
    </source>
</evidence>
<organism evidence="1 2">
    <name type="scientific">Gossypium trilobum</name>
    <dbReference type="NCBI Taxonomy" id="34281"/>
    <lineage>
        <taxon>Eukaryota</taxon>
        <taxon>Viridiplantae</taxon>
        <taxon>Streptophyta</taxon>
        <taxon>Embryophyta</taxon>
        <taxon>Tracheophyta</taxon>
        <taxon>Spermatophyta</taxon>
        <taxon>Magnoliopsida</taxon>
        <taxon>eudicotyledons</taxon>
        <taxon>Gunneridae</taxon>
        <taxon>Pentapetalae</taxon>
        <taxon>rosids</taxon>
        <taxon>malvids</taxon>
        <taxon>Malvales</taxon>
        <taxon>Malvaceae</taxon>
        <taxon>Malvoideae</taxon>
        <taxon>Gossypium</taxon>
    </lineage>
</organism>
<dbReference type="EMBL" id="JABEZW010000002">
    <property type="protein sequence ID" value="MBA0760380.1"/>
    <property type="molecule type" value="Genomic_DNA"/>
</dbReference>
<proteinExistence type="predicted"/>
<sequence length="116" mass="12680">MGFQNVNLKTGEWGTWNLALLSTLADPMKMCEVKVCQCSNKLGLPKVGRTESLPKLGKLGVRKESFSKGVHRQQCTPNDMVWGSPVSLRVRFITVLASWGSLVCLASWGSPICVAN</sequence>
<keyword evidence="2" id="KW-1185">Reference proteome</keyword>